<evidence type="ECO:0000313" key="5">
    <source>
        <dbReference type="Proteomes" id="UP000324748"/>
    </source>
</evidence>
<feature type="region of interest" description="Disordered" evidence="1">
    <location>
        <begin position="84"/>
        <end position="107"/>
    </location>
</feature>
<evidence type="ECO:0000256" key="1">
    <source>
        <dbReference type="SAM" id="MobiDB-lite"/>
    </source>
</evidence>
<feature type="transmembrane region" description="Helical" evidence="2">
    <location>
        <begin position="26"/>
        <end position="50"/>
    </location>
</feature>
<keyword evidence="2" id="KW-0812">Transmembrane</keyword>
<name>A0A5B0NGL1_PUCGR</name>
<dbReference type="AlphaFoldDB" id="A0A5B0NGL1"/>
<evidence type="ECO:0000256" key="2">
    <source>
        <dbReference type="SAM" id="Phobius"/>
    </source>
</evidence>
<dbReference type="Proteomes" id="UP000325313">
    <property type="component" value="Unassembled WGS sequence"/>
</dbReference>
<reference evidence="5 6" key="1">
    <citation type="submission" date="2019-05" db="EMBL/GenBank/DDBJ databases">
        <title>Emergence of the Ug99 lineage of the wheat stem rust pathogen through somatic hybridization.</title>
        <authorList>
            <person name="Li F."/>
            <person name="Upadhyaya N.M."/>
            <person name="Sperschneider J."/>
            <person name="Matny O."/>
            <person name="Nguyen-Phuc H."/>
            <person name="Mago R."/>
            <person name="Raley C."/>
            <person name="Miller M.E."/>
            <person name="Silverstein K.A.T."/>
            <person name="Henningsen E."/>
            <person name="Hirsch C.D."/>
            <person name="Visser B."/>
            <person name="Pretorius Z.A."/>
            <person name="Steffenson B.J."/>
            <person name="Schwessinger B."/>
            <person name="Dodds P.N."/>
            <person name="Figueroa M."/>
        </authorList>
    </citation>
    <scope>NUCLEOTIDE SEQUENCE [LARGE SCALE GENOMIC DNA]</scope>
    <source>
        <strain evidence="4">21-0</strain>
        <strain evidence="3 6">Ug99</strain>
    </source>
</reference>
<comment type="caution">
    <text evidence="3">The sequence shown here is derived from an EMBL/GenBank/DDBJ whole genome shotgun (WGS) entry which is preliminary data.</text>
</comment>
<keyword evidence="2" id="KW-1133">Transmembrane helix</keyword>
<protein>
    <submittedName>
        <fullName evidence="3">Uncharacterized protein</fullName>
    </submittedName>
</protein>
<dbReference type="Proteomes" id="UP000324748">
    <property type="component" value="Unassembled WGS sequence"/>
</dbReference>
<accession>A0A5B0NGL1</accession>
<dbReference type="EMBL" id="VSWC01000040">
    <property type="protein sequence ID" value="KAA1105344.1"/>
    <property type="molecule type" value="Genomic_DNA"/>
</dbReference>
<evidence type="ECO:0000313" key="6">
    <source>
        <dbReference type="Proteomes" id="UP000325313"/>
    </source>
</evidence>
<feature type="compositionally biased region" description="Polar residues" evidence="1">
    <location>
        <begin position="84"/>
        <end position="95"/>
    </location>
</feature>
<evidence type="ECO:0000313" key="3">
    <source>
        <dbReference type="EMBL" id="KAA1088357.1"/>
    </source>
</evidence>
<dbReference type="EMBL" id="VDEP01000406">
    <property type="protein sequence ID" value="KAA1088357.1"/>
    <property type="molecule type" value="Genomic_DNA"/>
</dbReference>
<sequence length="302" mass="35253">MRYLHQLVNKSEGLPVYCFHRCWRTALFLIIYKMFFHGILVMFFSVSAAVDAMNISPLRSVEESRNSGNSWFDRFDPFDEVNSHVSAGTPSSHSSLTEDKNEMTHSVPTTQGFQNKVFVPQMLTEEERTIMTQNWDKNNNMLNILYEDSWKLTTLLGIAEDGVNSFLEGNYNKIMEQKFKEILNFLERCQGYLKTLKQIRLFELAEFNAKGSSYEILKTLIEKLPEQVKLLQDITPEHAPLIMSIVYKEYSKNIEHEISTKIADYKSLYNQSNIEGRLTINGTIEFLHYMIQFMYKNELISK</sequence>
<keyword evidence="2" id="KW-0472">Membrane</keyword>
<evidence type="ECO:0000313" key="4">
    <source>
        <dbReference type="EMBL" id="KAA1105344.1"/>
    </source>
</evidence>
<gene>
    <name evidence="4" type="ORF">PGT21_003585</name>
    <name evidence="3" type="ORF">PGTUg99_018483</name>
</gene>
<proteinExistence type="predicted"/>
<organism evidence="3 6">
    <name type="scientific">Puccinia graminis f. sp. tritici</name>
    <dbReference type="NCBI Taxonomy" id="56615"/>
    <lineage>
        <taxon>Eukaryota</taxon>
        <taxon>Fungi</taxon>
        <taxon>Dikarya</taxon>
        <taxon>Basidiomycota</taxon>
        <taxon>Pucciniomycotina</taxon>
        <taxon>Pucciniomycetes</taxon>
        <taxon>Pucciniales</taxon>
        <taxon>Pucciniaceae</taxon>
        <taxon>Puccinia</taxon>
    </lineage>
</organism>
<keyword evidence="5" id="KW-1185">Reference proteome</keyword>